<dbReference type="OrthoDB" id="7993613at2"/>
<organism evidence="2 3">
    <name type="scientific">Methylobacterium symbioticum</name>
    <dbReference type="NCBI Taxonomy" id="2584084"/>
    <lineage>
        <taxon>Bacteria</taxon>
        <taxon>Pseudomonadati</taxon>
        <taxon>Pseudomonadota</taxon>
        <taxon>Alphaproteobacteria</taxon>
        <taxon>Hyphomicrobiales</taxon>
        <taxon>Methylobacteriaceae</taxon>
        <taxon>Methylobacterium</taxon>
    </lineage>
</organism>
<dbReference type="InterPro" id="IPR035965">
    <property type="entry name" value="PAS-like_dom_sf"/>
</dbReference>
<dbReference type="CDD" id="cd00130">
    <property type="entry name" value="PAS"/>
    <property type="match status" value="1"/>
</dbReference>
<keyword evidence="3" id="KW-1185">Reference proteome</keyword>
<name>A0A509EGJ6_9HYPH</name>
<dbReference type="Proteomes" id="UP000410984">
    <property type="component" value="Unassembled WGS sequence"/>
</dbReference>
<dbReference type="NCBIfam" id="TIGR00229">
    <property type="entry name" value="sensory_box"/>
    <property type="match status" value="1"/>
</dbReference>
<dbReference type="PROSITE" id="PS50112">
    <property type="entry name" value="PAS"/>
    <property type="match status" value="1"/>
</dbReference>
<dbReference type="InterPro" id="IPR000014">
    <property type="entry name" value="PAS"/>
</dbReference>
<proteinExistence type="predicted"/>
<dbReference type="Gene3D" id="3.30.450.20">
    <property type="entry name" value="PAS domain"/>
    <property type="match status" value="1"/>
</dbReference>
<evidence type="ECO:0000259" key="1">
    <source>
        <dbReference type="PROSITE" id="PS50112"/>
    </source>
</evidence>
<evidence type="ECO:0000313" key="3">
    <source>
        <dbReference type="Proteomes" id="UP000410984"/>
    </source>
</evidence>
<dbReference type="InterPro" id="IPR013655">
    <property type="entry name" value="PAS_fold_3"/>
</dbReference>
<accession>A0A509EGJ6</accession>
<dbReference type="Pfam" id="PF08447">
    <property type="entry name" value="PAS_3"/>
    <property type="match status" value="1"/>
</dbReference>
<dbReference type="RefSeq" id="WP_142584058.1">
    <property type="nucleotide sequence ID" value="NZ_CABFPH010000050.1"/>
</dbReference>
<dbReference type="EMBL" id="CABFPH010000050">
    <property type="protein sequence ID" value="VUD72764.1"/>
    <property type="molecule type" value="Genomic_DNA"/>
</dbReference>
<dbReference type="AlphaFoldDB" id="A0A509EGJ6"/>
<gene>
    <name evidence="2" type="ORF">MET9862_03364</name>
</gene>
<reference evidence="2 3" key="1">
    <citation type="submission" date="2019-06" db="EMBL/GenBank/DDBJ databases">
        <authorList>
            <person name="Rodrigo-Torres L."/>
            <person name="Arahal R. D."/>
            <person name="Lucena T."/>
        </authorList>
    </citation>
    <scope>NUCLEOTIDE SEQUENCE [LARGE SCALE GENOMIC DNA]</scope>
    <source>
        <strain evidence="2 3">SB0023/3</strain>
    </source>
</reference>
<dbReference type="SUPFAM" id="SSF55785">
    <property type="entry name" value="PYP-like sensor domain (PAS domain)"/>
    <property type="match status" value="1"/>
</dbReference>
<evidence type="ECO:0000313" key="2">
    <source>
        <dbReference type="EMBL" id="VUD72764.1"/>
    </source>
</evidence>
<sequence>MIFVTDASGLATFTSPDWTRVTGQAPADAAGTGWLSVVHEDDRETARAILAEATRLRAEFSLCYRLCTVGGTPIWVHAGAVPSFGPPDTTFLGFFGSISEAEPGSAQAASGAVGRYQPLPPPDALQGTVLERVADHLLYAHALIDADGAKEVLPPIREALMRIGRALARAQQDGGTGSLN</sequence>
<protein>
    <recommendedName>
        <fullName evidence="1">PAS domain-containing protein</fullName>
    </recommendedName>
</protein>
<feature type="domain" description="PAS" evidence="1">
    <location>
        <begin position="1"/>
        <end position="57"/>
    </location>
</feature>